<evidence type="ECO:0000256" key="1">
    <source>
        <dbReference type="ARBA" id="ARBA00001946"/>
    </source>
</evidence>
<protein>
    <submittedName>
        <fullName evidence="6">ADP-ribose pyrophosphatase YjhB (NUDIX family)</fullName>
    </submittedName>
</protein>
<comment type="cofactor">
    <cofactor evidence="1">
        <name>Mg(2+)</name>
        <dbReference type="ChEBI" id="CHEBI:18420"/>
    </cofactor>
</comment>
<evidence type="ECO:0000259" key="5">
    <source>
        <dbReference type="PROSITE" id="PS51462"/>
    </source>
</evidence>
<evidence type="ECO:0000313" key="6">
    <source>
        <dbReference type="EMBL" id="PWK29932.1"/>
    </source>
</evidence>
<dbReference type="InterPro" id="IPR020476">
    <property type="entry name" value="Nudix_hydrolase"/>
</dbReference>
<keyword evidence="7" id="KW-1185">Reference proteome</keyword>
<dbReference type="GO" id="GO:0016787">
    <property type="term" value="F:hydrolase activity"/>
    <property type="evidence" value="ECO:0007669"/>
    <property type="project" value="UniProtKB-KW"/>
</dbReference>
<accession>A0A316EGE4</accession>
<dbReference type="InterPro" id="IPR015797">
    <property type="entry name" value="NUDIX_hydrolase-like_dom_sf"/>
</dbReference>
<dbReference type="PANTHER" id="PTHR43046">
    <property type="entry name" value="GDP-MANNOSE MANNOSYL HYDROLASE"/>
    <property type="match status" value="1"/>
</dbReference>
<gene>
    <name evidence="6" type="ORF">BC793_14245</name>
</gene>
<evidence type="ECO:0000313" key="7">
    <source>
        <dbReference type="Proteomes" id="UP000245697"/>
    </source>
</evidence>
<dbReference type="EMBL" id="QGGR01000042">
    <property type="protein sequence ID" value="PWK29932.1"/>
    <property type="molecule type" value="Genomic_DNA"/>
</dbReference>
<organism evidence="6 7">
    <name type="scientific">Actinoplanes xinjiangensis</name>
    <dbReference type="NCBI Taxonomy" id="512350"/>
    <lineage>
        <taxon>Bacteria</taxon>
        <taxon>Bacillati</taxon>
        <taxon>Actinomycetota</taxon>
        <taxon>Actinomycetes</taxon>
        <taxon>Micromonosporales</taxon>
        <taxon>Micromonosporaceae</taxon>
        <taxon>Actinoplanes</taxon>
    </lineage>
</organism>
<dbReference type="InterPro" id="IPR020084">
    <property type="entry name" value="NUDIX_hydrolase_CS"/>
</dbReference>
<sequence length="167" mass="18768">MRGVPMALTWAESYLGKVRASIGDTDTIFFVGARTVVLDEQGRLLLIQRSDNHRWAIPAGAMELGETMEQCAVRELWEETGLRATSLTPYAFYTAYTYTNEYGHTYQQVLMTFVVHSWDGELLRQTDESVDAGFFPLDALPGQKSFVIDEALADLATFRETGVLVMK</sequence>
<comment type="similarity">
    <text evidence="2 4">Belongs to the Nudix hydrolase family.</text>
</comment>
<feature type="domain" description="Nudix hydrolase" evidence="5">
    <location>
        <begin position="28"/>
        <end position="156"/>
    </location>
</feature>
<keyword evidence="3 4" id="KW-0378">Hydrolase</keyword>
<dbReference type="PANTHER" id="PTHR43046:SF2">
    <property type="entry name" value="8-OXO-DGTP DIPHOSPHATASE-RELATED"/>
    <property type="match status" value="1"/>
</dbReference>
<evidence type="ECO:0000256" key="3">
    <source>
        <dbReference type="ARBA" id="ARBA00022801"/>
    </source>
</evidence>
<dbReference type="PROSITE" id="PS51462">
    <property type="entry name" value="NUDIX"/>
    <property type="match status" value="1"/>
</dbReference>
<dbReference type="PRINTS" id="PR00502">
    <property type="entry name" value="NUDIXFAMILY"/>
</dbReference>
<dbReference type="Proteomes" id="UP000245697">
    <property type="component" value="Unassembled WGS sequence"/>
</dbReference>
<reference evidence="6 7" key="1">
    <citation type="submission" date="2018-05" db="EMBL/GenBank/DDBJ databases">
        <title>Genomic Encyclopedia of Archaeal and Bacterial Type Strains, Phase II (KMG-II): from individual species to whole genera.</title>
        <authorList>
            <person name="Goeker M."/>
        </authorList>
    </citation>
    <scope>NUCLEOTIDE SEQUENCE [LARGE SCALE GENOMIC DNA]</scope>
    <source>
        <strain evidence="6 7">DSM 45184</strain>
    </source>
</reference>
<dbReference type="Pfam" id="PF00293">
    <property type="entry name" value="NUDIX"/>
    <property type="match status" value="1"/>
</dbReference>
<name>A0A316EGE4_9ACTN</name>
<comment type="caution">
    <text evidence="6">The sequence shown here is derived from an EMBL/GenBank/DDBJ whole genome shotgun (WGS) entry which is preliminary data.</text>
</comment>
<evidence type="ECO:0000256" key="4">
    <source>
        <dbReference type="RuleBase" id="RU003476"/>
    </source>
</evidence>
<proteinExistence type="inferred from homology"/>
<dbReference type="InterPro" id="IPR000086">
    <property type="entry name" value="NUDIX_hydrolase_dom"/>
</dbReference>
<dbReference type="AlphaFoldDB" id="A0A316EGE4"/>
<dbReference type="PROSITE" id="PS00893">
    <property type="entry name" value="NUDIX_BOX"/>
    <property type="match status" value="1"/>
</dbReference>
<dbReference type="Gene3D" id="3.90.79.10">
    <property type="entry name" value="Nucleoside Triphosphate Pyrophosphohydrolase"/>
    <property type="match status" value="1"/>
</dbReference>
<evidence type="ECO:0000256" key="2">
    <source>
        <dbReference type="ARBA" id="ARBA00005582"/>
    </source>
</evidence>
<dbReference type="SUPFAM" id="SSF55811">
    <property type="entry name" value="Nudix"/>
    <property type="match status" value="1"/>
</dbReference>